<dbReference type="Proteomes" id="UP000178023">
    <property type="component" value="Unassembled WGS sequence"/>
</dbReference>
<feature type="transmembrane region" description="Helical" evidence="1">
    <location>
        <begin position="12"/>
        <end position="31"/>
    </location>
</feature>
<sequence length="90" mass="10087">MTRDLFKGYVALRIVFVALFCLGVIGLYFALSTDLAYATLEVIVMSLLTILVISAYQFDIKKARALKLIVDECLFSHTVVGKRKEKARAL</sequence>
<protein>
    <submittedName>
        <fullName evidence="2">Uncharacterized protein</fullName>
    </submittedName>
</protein>
<name>A0A1F8EZ09_9BACT</name>
<feature type="transmembrane region" description="Helical" evidence="1">
    <location>
        <begin position="37"/>
        <end position="58"/>
    </location>
</feature>
<evidence type="ECO:0000313" key="2">
    <source>
        <dbReference type="EMBL" id="OGN06114.1"/>
    </source>
</evidence>
<dbReference type="AlphaFoldDB" id="A0A1F8EZ09"/>
<proteinExistence type="predicted"/>
<evidence type="ECO:0000313" key="3">
    <source>
        <dbReference type="Proteomes" id="UP000178023"/>
    </source>
</evidence>
<organism evidence="2 3">
    <name type="scientific">Candidatus Yanofskybacteria bacterium RIFCSPHIGHO2_01_FULL_45_42</name>
    <dbReference type="NCBI Taxonomy" id="1802671"/>
    <lineage>
        <taxon>Bacteria</taxon>
        <taxon>Candidatus Yanofskyibacteriota</taxon>
    </lineage>
</organism>
<keyword evidence="1" id="KW-0472">Membrane</keyword>
<reference evidence="2 3" key="1">
    <citation type="journal article" date="2016" name="Nat. Commun.">
        <title>Thousands of microbial genomes shed light on interconnected biogeochemical processes in an aquifer system.</title>
        <authorList>
            <person name="Anantharaman K."/>
            <person name="Brown C.T."/>
            <person name="Hug L.A."/>
            <person name="Sharon I."/>
            <person name="Castelle C.J."/>
            <person name="Probst A.J."/>
            <person name="Thomas B.C."/>
            <person name="Singh A."/>
            <person name="Wilkins M.J."/>
            <person name="Karaoz U."/>
            <person name="Brodie E.L."/>
            <person name="Williams K.H."/>
            <person name="Hubbard S.S."/>
            <person name="Banfield J.F."/>
        </authorList>
    </citation>
    <scope>NUCLEOTIDE SEQUENCE [LARGE SCALE GENOMIC DNA]</scope>
</reference>
<keyword evidence="1" id="KW-1133">Transmembrane helix</keyword>
<evidence type="ECO:0000256" key="1">
    <source>
        <dbReference type="SAM" id="Phobius"/>
    </source>
</evidence>
<accession>A0A1F8EZ09</accession>
<keyword evidence="1" id="KW-0812">Transmembrane</keyword>
<comment type="caution">
    <text evidence="2">The sequence shown here is derived from an EMBL/GenBank/DDBJ whole genome shotgun (WGS) entry which is preliminary data.</text>
</comment>
<gene>
    <name evidence="2" type="ORF">A2750_04120</name>
</gene>
<dbReference type="EMBL" id="MGJL01000041">
    <property type="protein sequence ID" value="OGN06114.1"/>
    <property type="molecule type" value="Genomic_DNA"/>
</dbReference>